<name>S8DRA5_FOMSC</name>
<gene>
    <name evidence="2" type="ORF">FOMPIDRAFT_1055729</name>
</gene>
<feature type="compositionally biased region" description="Low complexity" evidence="1">
    <location>
        <begin position="151"/>
        <end position="167"/>
    </location>
</feature>
<keyword evidence="3" id="KW-1185">Reference proteome</keyword>
<proteinExistence type="predicted"/>
<dbReference type="HOGENOM" id="CLU_852679_0_0_1"/>
<dbReference type="Proteomes" id="UP000015241">
    <property type="component" value="Unassembled WGS sequence"/>
</dbReference>
<dbReference type="AlphaFoldDB" id="S8DRA5"/>
<feature type="compositionally biased region" description="Basic and acidic residues" evidence="1">
    <location>
        <begin position="126"/>
        <end position="135"/>
    </location>
</feature>
<reference evidence="2 3" key="1">
    <citation type="journal article" date="2012" name="Science">
        <title>The Paleozoic origin of enzymatic lignin decomposition reconstructed from 31 fungal genomes.</title>
        <authorList>
            <person name="Floudas D."/>
            <person name="Binder M."/>
            <person name="Riley R."/>
            <person name="Barry K."/>
            <person name="Blanchette R.A."/>
            <person name="Henrissat B."/>
            <person name="Martinez A.T."/>
            <person name="Otillar R."/>
            <person name="Spatafora J.W."/>
            <person name="Yadav J.S."/>
            <person name="Aerts A."/>
            <person name="Benoit I."/>
            <person name="Boyd A."/>
            <person name="Carlson A."/>
            <person name="Copeland A."/>
            <person name="Coutinho P.M."/>
            <person name="de Vries R.P."/>
            <person name="Ferreira P."/>
            <person name="Findley K."/>
            <person name="Foster B."/>
            <person name="Gaskell J."/>
            <person name="Glotzer D."/>
            <person name="Gorecki P."/>
            <person name="Heitman J."/>
            <person name="Hesse C."/>
            <person name="Hori C."/>
            <person name="Igarashi K."/>
            <person name="Jurgens J.A."/>
            <person name="Kallen N."/>
            <person name="Kersten P."/>
            <person name="Kohler A."/>
            <person name="Kuees U."/>
            <person name="Kumar T.K.A."/>
            <person name="Kuo A."/>
            <person name="LaButti K."/>
            <person name="Larrondo L.F."/>
            <person name="Lindquist E."/>
            <person name="Ling A."/>
            <person name="Lombard V."/>
            <person name="Lucas S."/>
            <person name="Lundell T."/>
            <person name="Martin R."/>
            <person name="McLaughlin D.J."/>
            <person name="Morgenstern I."/>
            <person name="Morin E."/>
            <person name="Murat C."/>
            <person name="Nagy L.G."/>
            <person name="Nolan M."/>
            <person name="Ohm R.A."/>
            <person name="Patyshakuliyeva A."/>
            <person name="Rokas A."/>
            <person name="Ruiz-Duenas F.J."/>
            <person name="Sabat G."/>
            <person name="Salamov A."/>
            <person name="Samejima M."/>
            <person name="Schmutz J."/>
            <person name="Slot J.C."/>
            <person name="St John F."/>
            <person name="Stenlid J."/>
            <person name="Sun H."/>
            <person name="Sun S."/>
            <person name="Syed K."/>
            <person name="Tsang A."/>
            <person name="Wiebenga A."/>
            <person name="Young D."/>
            <person name="Pisabarro A."/>
            <person name="Eastwood D.C."/>
            <person name="Martin F."/>
            <person name="Cullen D."/>
            <person name="Grigoriev I.V."/>
            <person name="Hibbett D.S."/>
        </authorList>
    </citation>
    <scope>NUCLEOTIDE SEQUENCE</scope>
    <source>
        <strain evidence="3">FP-58527</strain>
    </source>
</reference>
<feature type="region of interest" description="Disordered" evidence="1">
    <location>
        <begin position="151"/>
        <end position="171"/>
    </location>
</feature>
<evidence type="ECO:0000313" key="2">
    <source>
        <dbReference type="EMBL" id="EPS93703.1"/>
    </source>
</evidence>
<feature type="region of interest" description="Disordered" evidence="1">
    <location>
        <begin position="104"/>
        <end position="138"/>
    </location>
</feature>
<evidence type="ECO:0000256" key="1">
    <source>
        <dbReference type="SAM" id="MobiDB-lite"/>
    </source>
</evidence>
<dbReference type="EMBL" id="KE504260">
    <property type="protein sequence ID" value="EPS93703.1"/>
    <property type="molecule type" value="Genomic_DNA"/>
</dbReference>
<organism evidence="2 3">
    <name type="scientific">Fomitopsis schrenkii</name>
    <name type="common">Brown rot fungus</name>
    <dbReference type="NCBI Taxonomy" id="2126942"/>
    <lineage>
        <taxon>Eukaryota</taxon>
        <taxon>Fungi</taxon>
        <taxon>Dikarya</taxon>
        <taxon>Basidiomycota</taxon>
        <taxon>Agaricomycotina</taxon>
        <taxon>Agaricomycetes</taxon>
        <taxon>Polyporales</taxon>
        <taxon>Fomitopsis</taxon>
    </lineage>
</organism>
<dbReference type="STRING" id="743788.S8DRA5"/>
<accession>S8DRA5</accession>
<sequence length="326" mass="35468">MARTRQQVARPALAHYHFSTTITPPPANVEKNSAPGYHCPQTLTWAIPQNPPQSSKGKQRYEEKTMLRGKDRMYNADKAVAAGCQLPEAARVAGSAALRIKRAGHARARRGGQGGRGSDAVGEGKGGGDDRRTHTEVGGAVKTERYLNILTLPTPRSSSSEPPAEETNVPKEEAVGWACPPKYSASRTVQLVLRSRVQSVHDFKDERPEYHSVRSGGDAHTAHKQYVAGLRDYQRAYTLMKPALPLAAASVLLNIARCHLHTGMLAVVREALAVTPGDMDALRLKMREGNTRHEKNLVGRGELERKHDDDAVAECDDSKAAVDAAH</sequence>
<dbReference type="InParanoid" id="S8DRA5"/>
<evidence type="ECO:0000313" key="3">
    <source>
        <dbReference type="Proteomes" id="UP000015241"/>
    </source>
</evidence>
<protein>
    <submittedName>
        <fullName evidence="2">Uncharacterized protein</fullName>
    </submittedName>
</protein>